<dbReference type="GO" id="GO:0016757">
    <property type="term" value="F:glycosyltransferase activity"/>
    <property type="evidence" value="ECO:0007669"/>
    <property type="project" value="InterPro"/>
</dbReference>
<proteinExistence type="predicted"/>
<evidence type="ECO:0000259" key="1">
    <source>
        <dbReference type="Pfam" id="PF00534"/>
    </source>
</evidence>
<dbReference type="SUPFAM" id="SSF53756">
    <property type="entry name" value="UDP-Glycosyltransferase/glycogen phosphorylase"/>
    <property type="match status" value="1"/>
</dbReference>
<dbReference type="InterPro" id="IPR028098">
    <property type="entry name" value="Glyco_trans_4-like_N"/>
</dbReference>
<name>A0A6S6TLD4_9BACT</name>
<organism evidence="3">
    <name type="scientific">uncultured Sulfurovum sp</name>
    <dbReference type="NCBI Taxonomy" id="269237"/>
    <lineage>
        <taxon>Bacteria</taxon>
        <taxon>Pseudomonadati</taxon>
        <taxon>Campylobacterota</taxon>
        <taxon>Epsilonproteobacteria</taxon>
        <taxon>Campylobacterales</taxon>
        <taxon>Sulfurovaceae</taxon>
        <taxon>Sulfurovum</taxon>
        <taxon>environmental samples</taxon>
    </lineage>
</organism>
<reference evidence="3" key="1">
    <citation type="submission" date="2020-01" db="EMBL/GenBank/DDBJ databases">
        <authorList>
            <person name="Meier V. D."/>
            <person name="Meier V D."/>
        </authorList>
    </citation>
    <scope>NUCLEOTIDE SEQUENCE</scope>
    <source>
        <strain evidence="3">HLG_WM_MAG_03</strain>
    </source>
</reference>
<gene>
    <name evidence="3" type="ORF">HELGO_WM22250</name>
</gene>
<dbReference type="Pfam" id="PF13439">
    <property type="entry name" value="Glyco_transf_4"/>
    <property type="match status" value="1"/>
</dbReference>
<evidence type="ECO:0008006" key="4">
    <source>
        <dbReference type="Google" id="ProtNLM"/>
    </source>
</evidence>
<dbReference type="PANTHER" id="PTHR12526">
    <property type="entry name" value="GLYCOSYLTRANSFERASE"/>
    <property type="match status" value="1"/>
</dbReference>
<dbReference type="EMBL" id="CACVAR010000326">
    <property type="protein sequence ID" value="CAA6821662.1"/>
    <property type="molecule type" value="Genomic_DNA"/>
</dbReference>
<evidence type="ECO:0000259" key="2">
    <source>
        <dbReference type="Pfam" id="PF13439"/>
    </source>
</evidence>
<feature type="domain" description="Glycosyl transferase family 1" evidence="1">
    <location>
        <begin position="192"/>
        <end position="362"/>
    </location>
</feature>
<dbReference type="CDD" id="cd03811">
    <property type="entry name" value="GT4_GT28_WabH-like"/>
    <property type="match status" value="1"/>
</dbReference>
<dbReference type="InterPro" id="IPR001296">
    <property type="entry name" value="Glyco_trans_1"/>
</dbReference>
<dbReference type="Gene3D" id="3.40.50.2000">
    <property type="entry name" value="Glycogen Phosphorylase B"/>
    <property type="match status" value="2"/>
</dbReference>
<dbReference type="PANTHER" id="PTHR12526:SF630">
    <property type="entry name" value="GLYCOSYLTRANSFERASE"/>
    <property type="match status" value="1"/>
</dbReference>
<sequence length="385" mass="43921">MKKVTLFINSLTSGGAERVLSVLANELVEQGIEVNLLCIEKDNAYVLPKEVHITYLSKLTKDDSGLKKLLYLPYLALKLKKYVEEHQTDLIQSHIYRANFTNILAKLFGSKHKVQVVEVTSINNLKDGSFSKKINFRLIQVLYTKADLIVFKAERMKEEFLKTIPNIKNFTVINNPYDIKKIQTLSNEPINDFTFDKEKQYIVTVGRLSSEKRHITLIKALEKLDKNIELILIGEGNEEGKLKKYTYSNRLGQRIHFLGKKENPFKYIQHADLFVLASEGEGFPNVIVEAMICSTPVISTDCISGPREILAPDTEVNFQLKSGIELAENGILYPVDSQDDLISAISTLLNNQEIQQKYIDNGLIKTKEYTLNKIIQKYKEILCVE</sequence>
<evidence type="ECO:0000313" key="3">
    <source>
        <dbReference type="EMBL" id="CAA6821662.1"/>
    </source>
</evidence>
<feature type="domain" description="Glycosyltransferase subfamily 4-like N-terminal" evidence="2">
    <location>
        <begin position="14"/>
        <end position="180"/>
    </location>
</feature>
<dbReference type="AlphaFoldDB" id="A0A6S6TLD4"/>
<dbReference type="Pfam" id="PF00534">
    <property type="entry name" value="Glycos_transf_1"/>
    <property type="match status" value="1"/>
</dbReference>
<accession>A0A6S6TLD4</accession>
<protein>
    <recommendedName>
        <fullName evidence="4">Alpha-1,4-N-acetylgalactosamine transferase PglJ (EC)</fullName>
    </recommendedName>
</protein>